<dbReference type="EMBL" id="LIHL02000002">
    <property type="protein sequence ID" value="KAF5477448.1"/>
    <property type="molecule type" value="Genomic_DNA"/>
</dbReference>
<proteinExistence type="predicted"/>
<dbReference type="Gramene" id="Jr02_09820_p1">
    <property type="protein sequence ID" value="cds.Jr02_09820_p1"/>
    <property type="gene ID" value="Jr02_09820"/>
</dbReference>
<dbReference type="PROSITE" id="PS00726">
    <property type="entry name" value="AP_NUCLEASE_F1_1"/>
    <property type="match status" value="1"/>
</dbReference>
<dbReference type="GO" id="GO:0004523">
    <property type="term" value="F:RNA-DNA hybrid ribonuclease activity"/>
    <property type="evidence" value="ECO:0007669"/>
    <property type="project" value="InterPro"/>
</dbReference>
<dbReference type="InterPro" id="IPR036691">
    <property type="entry name" value="Endo/exonu/phosph_ase_sf"/>
</dbReference>
<feature type="compositionally biased region" description="Polar residues" evidence="1">
    <location>
        <begin position="1"/>
        <end position="10"/>
    </location>
</feature>
<dbReference type="Pfam" id="PF13456">
    <property type="entry name" value="RVT_3"/>
    <property type="match status" value="1"/>
</dbReference>
<sequence length="759" mass="85658">MGLAMFSSSVGRDEVGSPSIPLLGEEPVTQGPIPSPALPTTIKTLCWNSRGLGNPLGIRALRDLITREGPDLLFLQETKLIARVGHSGGLSLLWNFELGIELKSYSRYHIDVHVKMDDLREWRFTGIYGNPEASNRVSTWNLIRTLHSIEQIPWLLGGDFNEVLYLHEKWGGRPRSNTQIGAFRELLFVCELRDLGFRGPNFTWWNGREGAEHISERLDRYLGNSSFYCLFSLAVVLNGTVAYSDHLPVVFDSLYSRPRPLVRRPFCFEAMWVGEERCELIIDQVWNNRHTSLGMEEVLHLIKGCGEELASWNKVSFGQVRRKLNEARNELARLHIIHSSHSNTGGLGRARKEFQMWLEREEIMWRQRSRVQCLKEGDQNNHYFHSKASFRKRKNVIRSVKDDGGLWYEDGQRDKLNVDYFKNLFTTSGPRNQEHVLSLVDRRITAEMNVELTKPFVAAKEKAALDQMHPTKAPGLDGMPALFFQCYWHIIGDSIIGAVLDSLHTVLINGSAQGSIVPTRGIRQGDPLSPYLFLFCTEGLIALLREAELRRQLVGVKVCHGAPMVTHLLFADDSLLFCRADVATTNFIQGLLDEYEVASGQMINKSKTTMVFSKNVDAVKQRELLQLWGVHTFQPESFNNPGDVYVSRWQAPIDGFLKLNVDGAIFADLRRAGVGVVLRDMRGVIVMAASKDEEDVDGAETIESIAMLRGLQLCLPLGIPKLILEFDCMNVVRELQSTEASMASAGNVINDAKMLMGRF</sequence>
<dbReference type="InterPro" id="IPR002156">
    <property type="entry name" value="RNaseH_domain"/>
</dbReference>
<reference evidence="5" key="2">
    <citation type="submission" date="2020-03" db="EMBL/GenBank/DDBJ databases">
        <title>Walnut 2.0.</title>
        <authorList>
            <person name="Marrano A."/>
            <person name="Britton M."/>
            <person name="Zimin A.V."/>
            <person name="Zaini P.A."/>
            <person name="Workman R."/>
            <person name="Puiu D."/>
            <person name="Bianco L."/>
            <person name="Allen B.J."/>
            <person name="Troggio M."/>
            <person name="Leslie C.A."/>
            <person name="Timp W."/>
            <person name="Dendekar A."/>
            <person name="Salzberg S.L."/>
            <person name="Neale D.B."/>
        </authorList>
    </citation>
    <scope>NUCLEOTIDE SEQUENCE</scope>
    <source>
        <tissue evidence="5">Leaves</tissue>
    </source>
</reference>
<dbReference type="AlphaFoldDB" id="A0A833Y4P2"/>
<dbReference type="PANTHER" id="PTHR33710">
    <property type="entry name" value="BNAC02G09200D PROTEIN"/>
    <property type="match status" value="1"/>
</dbReference>
<dbReference type="InterPro" id="IPR005135">
    <property type="entry name" value="Endo/exonuclease/phosphatase"/>
</dbReference>
<dbReference type="InterPro" id="IPR020847">
    <property type="entry name" value="AP_endonuclease_F1_BS"/>
</dbReference>
<name>A0A833Y4P2_JUGRE</name>
<dbReference type="Pfam" id="PF00078">
    <property type="entry name" value="RVT_1"/>
    <property type="match status" value="1"/>
</dbReference>
<dbReference type="SUPFAM" id="SSF56219">
    <property type="entry name" value="DNase I-like"/>
    <property type="match status" value="1"/>
</dbReference>
<feature type="domain" description="Endonuclease/exonuclease/phosphatase" evidence="3">
    <location>
        <begin position="47"/>
        <end position="246"/>
    </location>
</feature>
<feature type="domain" description="Reverse transcriptase" evidence="2">
    <location>
        <begin position="500"/>
        <end position="612"/>
    </location>
</feature>
<dbReference type="InterPro" id="IPR000477">
    <property type="entry name" value="RT_dom"/>
</dbReference>
<evidence type="ECO:0000259" key="4">
    <source>
        <dbReference type="Pfam" id="PF13456"/>
    </source>
</evidence>
<evidence type="ECO:0000256" key="1">
    <source>
        <dbReference type="SAM" id="MobiDB-lite"/>
    </source>
</evidence>
<feature type="domain" description="RNase H type-1" evidence="4">
    <location>
        <begin position="660"/>
        <end position="759"/>
    </location>
</feature>
<dbReference type="InterPro" id="IPR036397">
    <property type="entry name" value="RNaseH_sf"/>
</dbReference>
<accession>A0A833Y4P2</accession>
<dbReference type="GO" id="GO:0006281">
    <property type="term" value="P:DNA repair"/>
    <property type="evidence" value="ECO:0007669"/>
    <property type="project" value="InterPro"/>
</dbReference>
<dbReference type="GO" id="GO:0003677">
    <property type="term" value="F:DNA binding"/>
    <property type="evidence" value="ECO:0007669"/>
    <property type="project" value="InterPro"/>
</dbReference>
<dbReference type="InterPro" id="IPR044730">
    <property type="entry name" value="RNase_H-like_dom_plant"/>
</dbReference>
<evidence type="ECO:0000313" key="6">
    <source>
        <dbReference type="Proteomes" id="UP000619265"/>
    </source>
</evidence>
<evidence type="ECO:0000313" key="5">
    <source>
        <dbReference type="EMBL" id="KAF5477448.1"/>
    </source>
</evidence>
<dbReference type="Proteomes" id="UP000619265">
    <property type="component" value="Unassembled WGS sequence"/>
</dbReference>
<dbReference type="CDD" id="cd06222">
    <property type="entry name" value="RNase_H_like"/>
    <property type="match status" value="1"/>
</dbReference>
<feature type="region of interest" description="Disordered" evidence="1">
    <location>
        <begin position="1"/>
        <end position="36"/>
    </location>
</feature>
<evidence type="ECO:0000259" key="2">
    <source>
        <dbReference type="Pfam" id="PF00078"/>
    </source>
</evidence>
<dbReference type="Gene3D" id="3.30.420.10">
    <property type="entry name" value="Ribonuclease H-like superfamily/Ribonuclease H"/>
    <property type="match status" value="1"/>
</dbReference>
<gene>
    <name evidence="5" type="ORF">F2P56_004088</name>
</gene>
<comment type="caution">
    <text evidence="5">The sequence shown here is derived from an EMBL/GenBank/DDBJ whole genome shotgun (WGS) entry which is preliminary data.</text>
</comment>
<dbReference type="PANTHER" id="PTHR33710:SF62">
    <property type="entry name" value="DUF4283 DOMAIN PROTEIN"/>
    <property type="match status" value="1"/>
</dbReference>
<reference evidence="5" key="1">
    <citation type="submission" date="2015-10" db="EMBL/GenBank/DDBJ databases">
        <authorList>
            <person name="Martinez-Garcia P.J."/>
            <person name="Crepeau M.W."/>
            <person name="Puiu D."/>
            <person name="Gonzalez-Ibeas D."/>
            <person name="Whalen J."/>
            <person name="Stevens K."/>
            <person name="Paul R."/>
            <person name="Butterfield T."/>
            <person name="Britton M."/>
            <person name="Reagan R."/>
            <person name="Chakraborty S."/>
            <person name="Walawage S.L."/>
            <person name="Vasquez-Gross H.A."/>
            <person name="Cardeno C."/>
            <person name="Famula R."/>
            <person name="Pratt K."/>
            <person name="Kuruganti S."/>
            <person name="Aradhya M.K."/>
            <person name="Leslie C.A."/>
            <person name="Dandekar A.M."/>
            <person name="Salzberg S.L."/>
            <person name="Wegrzyn J.L."/>
            <person name="Langley C.H."/>
            <person name="Neale D.B."/>
        </authorList>
    </citation>
    <scope>NUCLEOTIDE SEQUENCE</scope>
    <source>
        <tissue evidence="5">Leaves</tissue>
    </source>
</reference>
<dbReference type="Pfam" id="PF03372">
    <property type="entry name" value="Exo_endo_phos"/>
    <property type="match status" value="1"/>
</dbReference>
<protein>
    <recommendedName>
        <fullName evidence="7">Reverse transcriptase domain-containing protein</fullName>
    </recommendedName>
</protein>
<organism evidence="5 6">
    <name type="scientific">Juglans regia</name>
    <name type="common">English walnut</name>
    <dbReference type="NCBI Taxonomy" id="51240"/>
    <lineage>
        <taxon>Eukaryota</taxon>
        <taxon>Viridiplantae</taxon>
        <taxon>Streptophyta</taxon>
        <taxon>Embryophyta</taxon>
        <taxon>Tracheophyta</taxon>
        <taxon>Spermatophyta</taxon>
        <taxon>Magnoliopsida</taxon>
        <taxon>eudicotyledons</taxon>
        <taxon>Gunneridae</taxon>
        <taxon>Pentapetalae</taxon>
        <taxon>rosids</taxon>
        <taxon>fabids</taxon>
        <taxon>Fagales</taxon>
        <taxon>Juglandaceae</taxon>
        <taxon>Juglans</taxon>
    </lineage>
</organism>
<evidence type="ECO:0008006" key="7">
    <source>
        <dbReference type="Google" id="ProtNLM"/>
    </source>
</evidence>
<dbReference type="Gene3D" id="3.60.10.10">
    <property type="entry name" value="Endonuclease/exonuclease/phosphatase"/>
    <property type="match status" value="1"/>
</dbReference>
<evidence type="ECO:0000259" key="3">
    <source>
        <dbReference type="Pfam" id="PF03372"/>
    </source>
</evidence>